<evidence type="ECO:0000313" key="2">
    <source>
        <dbReference type="Proteomes" id="UP000318416"/>
    </source>
</evidence>
<name>A0A561EJ75_9ACTN</name>
<proteinExistence type="predicted"/>
<comment type="caution">
    <text evidence="1">The sequence shown here is derived from an EMBL/GenBank/DDBJ whole genome shotgun (WGS) entry which is preliminary data.</text>
</comment>
<dbReference type="RefSeq" id="WP_145787301.1">
    <property type="nucleotide sequence ID" value="NZ_BAAABR010000004.1"/>
</dbReference>
<accession>A0A561EJ75</accession>
<keyword evidence="2" id="KW-1185">Reference proteome</keyword>
<organism evidence="1 2">
    <name type="scientific">Kitasatospora atroaurantiaca</name>
    <dbReference type="NCBI Taxonomy" id="285545"/>
    <lineage>
        <taxon>Bacteria</taxon>
        <taxon>Bacillati</taxon>
        <taxon>Actinomycetota</taxon>
        <taxon>Actinomycetes</taxon>
        <taxon>Kitasatosporales</taxon>
        <taxon>Streptomycetaceae</taxon>
        <taxon>Kitasatospora</taxon>
    </lineage>
</organism>
<dbReference type="Proteomes" id="UP000318416">
    <property type="component" value="Unassembled WGS sequence"/>
</dbReference>
<evidence type="ECO:0000313" key="1">
    <source>
        <dbReference type="EMBL" id="TWE15670.1"/>
    </source>
</evidence>
<protein>
    <submittedName>
        <fullName evidence="1">Uncharacterized protein</fullName>
    </submittedName>
</protein>
<dbReference type="EMBL" id="VIVR01000001">
    <property type="protein sequence ID" value="TWE15670.1"/>
    <property type="molecule type" value="Genomic_DNA"/>
</dbReference>
<dbReference type="AlphaFoldDB" id="A0A561EJ75"/>
<sequence>MSSHMVPPRKGLFGALYELSDQGEVDFEELVADVEELPQRRRIWGSGAIERDKCHVVVEAECSACRRAFLRRAAATALSEPPRCGGCGGHDEHSPTGDVVALKAQEAGALLSSGMLHTLDTAPDGSRAGAYDPAAAGVLAGENTADKAMTLPELGRLPRSCPPRRGLVPRAEALLMVASAAVPMPRTPTMAAFAEIGYGWAWCQLDNTVLCQRCVSGQSMASCYGTFPDYYHFVSGAMGVMEDCARLTAGYVQHCLVEHEDLASRLVMDNWMITLQAVYLDVLHEKAKSPQFGADESRALKYRLINSGIRPLALAALLEGTHTGPADDALVDAVSLLALCAHEALDRRHDNCANEAYNLFSIVAAHQGVDSAGPLGRFCVDVLAWAIDHGSMWPLLLAGRQLIWQVYQGRYQSSLLLDNLARDADCAPGDLYCDPVLNSLNPLLTDGAEQTATATATASEVFSVRARCRDRAGYDRMVADCLEHFAACETCRGFDAATWQARPAHITPAYLAKHGGDCRCLNTMAVYTSLVLFEQALWAADAAGTYTGPTADWDPLLC</sequence>
<gene>
    <name evidence="1" type="ORF">FB465_0593</name>
</gene>
<reference evidence="1 2" key="1">
    <citation type="submission" date="2019-06" db="EMBL/GenBank/DDBJ databases">
        <title>Sequencing the genomes of 1000 actinobacteria strains.</title>
        <authorList>
            <person name="Klenk H.-P."/>
        </authorList>
    </citation>
    <scope>NUCLEOTIDE SEQUENCE [LARGE SCALE GENOMIC DNA]</scope>
    <source>
        <strain evidence="1 2">DSM 41649</strain>
    </source>
</reference>